<dbReference type="KEGG" id="minf:MESINF_2462"/>
<dbReference type="Pfam" id="PF17963">
    <property type="entry name" value="Big_9"/>
    <property type="match status" value="1"/>
</dbReference>
<reference evidence="2 3" key="1">
    <citation type="submission" date="2017-01" db="EMBL/GenBank/DDBJ databases">
        <authorList>
            <person name="Erauso G."/>
        </authorList>
    </citation>
    <scope>NUCLEOTIDE SEQUENCE [LARGE SCALE GENOMIC DNA]</scope>
    <source>
        <strain evidence="2">MESINF1</strain>
    </source>
</reference>
<accession>A0A7Z7PRW9</accession>
<organism evidence="2 3">
    <name type="scientific">Mesotoga infera</name>
    <dbReference type="NCBI Taxonomy" id="1236046"/>
    <lineage>
        <taxon>Bacteria</taxon>
        <taxon>Thermotogati</taxon>
        <taxon>Thermotogota</taxon>
        <taxon>Thermotogae</taxon>
        <taxon>Kosmotogales</taxon>
        <taxon>Kosmotogaceae</taxon>
        <taxon>Mesotoga</taxon>
    </lineage>
</organism>
<dbReference type="InterPro" id="IPR013783">
    <property type="entry name" value="Ig-like_fold"/>
</dbReference>
<dbReference type="PROSITE" id="PS51257">
    <property type="entry name" value="PROKAR_LIPOPROTEIN"/>
    <property type="match status" value="1"/>
</dbReference>
<feature type="domain" description="Fibronectin type-III" evidence="1">
    <location>
        <begin position="113"/>
        <end position="205"/>
    </location>
</feature>
<evidence type="ECO:0000313" key="3">
    <source>
        <dbReference type="Proteomes" id="UP000250796"/>
    </source>
</evidence>
<evidence type="ECO:0000313" key="2">
    <source>
        <dbReference type="EMBL" id="SSC13902.1"/>
    </source>
</evidence>
<protein>
    <recommendedName>
        <fullName evidence="1">Fibronectin type-III domain-containing protein</fullName>
    </recommendedName>
</protein>
<dbReference type="SUPFAM" id="SSF49265">
    <property type="entry name" value="Fibronectin type III"/>
    <property type="match status" value="1"/>
</dbReference>
<dbReference type="Gene3D" id="2.60.40.10">
    <property type="entry name" value="Immunoglobulins"/>
    <property type="match status" value="2"/>
</dbReference>
<dbReference type="RefSeq" id="WP_197712676.1">
    <property type="nucleotide sequence ID" value="NZ_LS974202.1"/>
</dbReference>
<evidence type="ECO:0000259" key="1">
    <source>
        <dbReference type="PROSITE" id="PS50853"/>
    </source>
</evidence>
<dbReference type="EMBL" id="LS974202">
    <property type="protein sequence ID" value="SSC13902.1"/>
    <property type="molecule type" value="Genomic_DNA"/>
</dbReference>
<dbReference type="InterPro" id="IPR036116">
    <property type="entry name" value="FN3_sf"/>
</dbReference>
<keyword evidence="3" id="KW-1185">Reference proteome</keyword>
<dbReference type="AlphaFoldDB" id="A0A7Z7PRW9"/>
<gene>
    <name evidence="2" type="ORF">MESINF_2462</name>
</gene>
<dbReference type="Proteomes" id="UP000250796">
    <property type="component" value="Chromosome MESINF"/>
</dbReference>
<proteinExistence type="predicted"/>
<name>A0A7Z7PRW9_9BACT</name>
<dbReference type="PROSITE" id="PS50853">
    <property type="entry name" value="FN3"/>
    <property type="match status" value="1"/>
</dbReference>
<sequence length="419" mass="45697">MKRRYLVLLVIPLLIMLTGCPFLNKLPVWTLIPNIVRNIGQVVNINLLTYCSDPDGDPLVFTLLSGPGTISGSTYSWTVSAPIGVVTITISASDGKGQVSTSFTITVKGAPNTPSNPSPANNATNQNYPNLTLSWTGGDPDGDAVTYDLYFGIISNPPLFASNLTSTTYNKTGLLSNTTYYWKIVAKDGVNTTTGPVWAFTTKPYTIVNDNFESRPLGNLSAATLPWATYSKVDPGYSYISASFGYGNSKGLTFVDPNSAGNSKISRDISALKKGSVQFYLRAAANGSIGFRDNVSWLPYILLGDMGSGYGLYSWNESTGLFTKIMNVTANTWYDIYIYFDLNAGQNYFRVYVNDVLRRTENITGTFSVTNLSFLTFSNEVCDWADIDNVVITALQPGYTTSEEAWFEEFSGSADSSTR</sequence>
<dbReference type="InterPro" id="IPR003961">
    <property type="entry name" value="FN3_dom"/>
</dbReference>